<feature type="region of interest" description="Disordered" evidence="1">
    <location>
        <begin position="1"/>
        <end position="30"/>
    </location>
</feature>
<dbReference type="AlphaFoldDB" id="A0A812QFS6"/>
<sequence length="186" mass="20262">MGLERAVRGPARDINSPQVDRDPAWTRTEPRAVSQALTASSKSNASGGLAVDVNNIRGRGREARFDMTSVSFLCWLLAWAGDSTRCDFKEVVAVLDHGQRPGAYDLGAASVAFAGPRRTADDLICLLARRLALKHLVVVATSDRLLRKRARSSPESPKQQLRRIRHEQVGGSRGFATWVSSTLVVA</sequence>
<feature type="compositionally biased region" description="Basic and acidic residues" evidence="1">
    <location>
        <begin position="1"/>
        <end position="11"/>
    </location>
</feature>
<dbReference type="Proteomes" id="UP000604046">
    <property type="component" value="Unassembled WGS sequence"/>
</dbReference>
<evidence type="ECO:0008006" key="4">
    <source>
        <dbReference type="Google" id="ProtNLM"/>
    </source>
</evidence>
<dbReference type="EMBL" id="CAJNDS010002234">
    <property type="protein sequence ID" value="CAE7386323.1"/>
    <property type="molecule type" value="Genomic_DNA"/>
</dbReference>
<evidence type="ECO:0000313" key="2">
    <source>
        <dbReference type="EMBL" id="CAE7386323.1"/>
    </source>
</evidence>
<proteinExistence type="predicted"/>
<reference evidence="2" key="1">
    <citation type="submission" date="2021-02" db="EMBL/GenBank/DDBJ databases">
        <authorList>
            <person name="Dougan E. K."/>
            <person name="Rhodes N."/>
            <person name="Thang M."/>
            <person name="Chan C."/>
        </authorList>
    </citation>
    <scope>NUCLEOTIDE SEQUENCE</scope>
</reference>
<comment type="caution">
    <text evidence="2">The sequence shown here is derived from an EMBL/GenBank/DDBJ whole genome shotgun (WGS) entry which is preliminary data.</text>
</comment>
<gene>
    <name evidence="2" type="ORF">SNAT2548_LOCUS21070</name>
</gene>
<protein>
    <recommendedName>
        <fullName evidence="4">NYN domain-containing protein</fullName>
    </recommendedName>
</protein>
<feature type="compositionally biased region" description="Basic and acidic residues" evidence="1">
    <location>
        <begin position="19"/>
        <end position="30"/>
    </location>
</feature>
<evidence type="ECO:0000256" key="1">
    <source>
        <dbReference type="SAM" id="MobiDB-lite"/>
    </source>
</evidence>
<keyword evidence="3" id="KW-1185">Reference proteome</keyword>
<evidence type="ECO:0000313" key="3">
    <source>
        <dbReference type="Proteomes" id="UP000604046"/>
    </source>
</evidence>
<organism evidence="2 3">
    <name type="scientific">Symbiodinium natans</name>
    <dbReference type="NCBI Taxonomy" id="878477"/>
    <lineage>
        <taxon>Eukaryota</taxon>
        <taxon>Sar</taxon>
        <taxon>Alveolata</taxon>
        <taxon>Dinophyceae</taxon>
        <taxon>Suessiales</taxon>
        <taxon>Symbiodiniaceae</taxon>
        <taxon>Symbiodinium</taxon>
    </lineage>
</organism>
<name>A0A812QFS6_9DINO</name>
<accession>A0A812QFS6</accession>